<dbReference type="PANTHER" id="PTHR42781">
    <property type="entry name" value="SPERMIDINE/PUTRESCINE IMPORT ATP-BINDING PROTEIN POTA"/>
    <property type="match status" value="1"/>
</dbReference>
<dbReference type="PROSITE" id="PS00211">
    <property type="entry name" value="ABC_TRANSPORTER_1"/>
    <property type="match status" value="1"/>
</dbReference>
<evidence type="ECO:0000259" key="5">
    <source>
        <dbReference type="PROSITE" id="PS50893"/>
    </source>
</evidence>
<dbReference type="SUPFAM" id="SSF50331">
    <property type="entry name" value="MOP-like"/>
    <property type="match status" value="1"/>
</dbReference>
<dbReference type="PANTHER" id="PTHR42781:SF4">
    <property type="entry name" value="SPERMIDINE_PUTRESCINE IMPORT ATP-BINDING PROTEIN POTA"/>
    <property type="match status" value="1"/>
</dbReference>
<comment type="caution">
    <text evidence="6">The sequence shown here is derived from an EMBL/GenBank/DDBJ whole genome shotgun (WGS) entry which is preliminary data.</text>
</comment>
<dbReference type="PROSITE" id="PS50893">
    <property type="entry name" value="ABC_TRANSPORTER_2"/>
    <property type="match status" value="1"/>
</dbReference>
<dbReference type="OrthoDB" id="9112331at2"/>
<evidence type="ECO:0000256" key="2">
    <source>
        <dbReference type="ARBA" id="ARBA00022741"/>
    </source>
</evidence>
<keyword evidence="3 6" id="KW-0067">ATP-binding</keyword>
<dbReference type="InterPro" id="IPR027417">
    <property type="entry name" value="P-loop_NTPase"/>
</dbReference>
<dbReference type="InterPro" id="IPR003593">
    <property type="entry name" value="AAA+_ATPase"/>
</dbReference>
<dbReference type="Proteomes" id="UP000467240">
    <property type="component" value="Unassembled WGS sequence"/>
</dbReference>
<evidence type="ECO:0000313" key="7">
    <source>
        <dbReference type="Proteomes" id="UP000467240"/>
    </source>
</evidence>
<dbReference type="InterPro" id="IPR003439">
    <property type="entry name" value="ABC_transporter-like_ATP-bd"/>
</dbReference>
<dbReference type="GO" id="GO:0016887">
    <property type="term" value="F:ATP hydrolysis activity"/>
    <property type="evidence" value="ECO:0007669"/>
    <property type="project" value="InterPro"/>
</dbReference>
<keyword evidence="2" id="KW-0547">Nucleotide-binding</keyword>
<evidence type="ECO:0000256" key="1">
    <source>
        <dbReference type="ARBA" id="ARBA00022448"/>
    </source>
</evidence>
<feature type="region of interest" description="Disordered" evidence="4">
    <location>
        <begin position="366"/>
        <end position="385"/>
    </location>
</feature>
<dbReference type="InterPro" id="IPR017871">
    <property type="entry name" value="ABC_transporter-like_CS"/>
</dbReference>
<dbReference type="SMART" id="SM00382">
    <property type="entry name" value="AAA"/>
    <property type="match status" value="1"/>
</dbReference>
<gene>
    <name evidence="6" type="ORF">F8O01_11030</name>
</gene>
<organism evidence="6 7">
    <name type="scientific">Pseudoclavibacter chungangensis</name>
    <dbReference type="NCBI Taxonomy" id="587635"/>
    <lineage>
        <taxon>Bacteria</taxon>
        <taxon>Bacillati</taxon>
        <taxon>Actinomycetota</taxon>
        <taxon>Actinomycetes</taxon>
        <taxon>Micrococcales</taxon>
        <taxon>Microbacteriaceae</taxon>
        <taxon>Pseudoclavibacter</taxon>
    </lineage>
</organism>
<accession>A0A7J5BQC7</accession>
<feature type="region of interest" description="Disordered" evidence="4">
    <location>
        <begin position="446"/>
        <end position="470"/>
    </location>
</feature>
<name>A0A7J5BQC7_9MICO</name>
<dbReference type="Pfam" id="PF00005">
    <property type="entry name" value="ABC_tran"/>
    <property type="match status" value="1"/>
</dbReference>
<sequence>MLRAGARRVRCDGAVRGERRGDDQDHAARDLHGLQRCGRERGHGDRALAHADRRRGRCSRAHAGLASGRGTVTAPVGDTLRIDAALDRPGFRLEVAVTAEPDEVVAVLGPNGSGKSTLLGLVSGDIDPTDGVVRIGAHELSRAGERGVPPAARGVGLLGQRALLFPHLSVLENVAFGPRAQGRRAADARAAAAEWLERVGLADFAARRPSELSGGQQQRAALARVLAARPRVLLLDEPFAALDVEAAVQMRRLVREQRAALGVPMLLVTHDPVDVVVLADRAIVLDAGRVVDEGSVTDVLGAPRTPFAAALAGVNLLAGRVADDGSVRLRDGLVLHPSLDGAGVGAGDEVSVSFAPSAVRVRGIAAGGGDANDAGANDADRERHDHWRGVVSSLEPVRGGVRVVCDEHPGVSADLPTASALAQGVEPGVVVHFAIEVRDITVRAERHGDGAEQPDEPLATTNHSRDGSRR</sequence>
<dbReference type="SUPFAM" id="SSF52540">
    <property type="entry name" value="P-loop containing nucleoside triphosphate hydrolases"/>
    <property type="match status" value="1"/>
</dbReference>
<evidence type="ECO:0000256" key="3">
    <source>
        <dbReference type="ARBA" id="ARBA00022840"/>
    </source>
</evidence>
<reference evidence="6 7" key="1">
    <citation type="submission" date="2019-09" db="EMBL/GenBank/DDBJ databases">
        <title>Phylogeny of genus Pseudoclavibacter and closely related genus.</title>
        <authorList>
            <person name="Li Y."/>
        </authorList>
    </citation>
    <scope>NUCLEOTIDE SEQUENCE [LARGE SCALE GENOMIC DNA]</scope>
    <source>
        <strain evidence="6 7">DSM 23821</strain>
    </source>
</reference>
<proteinExistence type="predicted"/>
<feature type="domain" description="ABC transporter" evidence="5">
    <location>
        <begin position="74"/>
        <end position="312"/>
    </location>
</feature>
<dbReference type="EMBL" id="WBJZ01000013">
    <property type="protein sequence ID" value="KAB1655971.1"/>
    <property type="molecule type" value="Genomic_DNA"/>
</dbReference>
<dbReference type="InterPro" id="IPR050093">
    <property type="entry name" value="ABC_SmlMolc_Importer"/>
</dbReference>
<evidence type="ECO:0000256" key="4">
    <source>
        <dbReference type="SAM" id="MobiDB-lite"/>
    </source>
</evidence>
<dbReference type="GO" id="GO:0005524">
    <property type="term" value="F:ATP binding"/>
    <property type="evidence" value="ECO:0007669"/>
    <property type="project" value="UniProtKB-KW"/>
</dbReference>
<dbReference type="InterPro" id="IPR008995">
    <property type="entry name" value="Mo/tungstate-bd_C_term_dom"/>
</dbReference>
<dbReference type="Gene3D" id="3.40.50.300">
    <property type="entry name" value="P-loop containing nucleotide triphosphate hydrolases"/>
    <property type="match status" value="1"/>
</dbReference>
<keyword evidence="1" id="KW-0813">Transport</keyword>
<keyword evidence="7" id="KW-1185">Reference proteome</keyword>
<protein>
    <submittedName>
        <fullName evidence="6">ABC transporter ATP-binding protein</fullName>
    </submittedName>
</protein>
<evidence type="ECO:0000313" key="6">
    <source>
        <dbReference type="EMBL" id="KAB1655971.1"/>
    </source>
</evidence>
<dbReference type="AlphaFoldDB" id="A0A7J5BQC7"/>